<gene>
    <name evidence="1" type="ORF">FHS16_005809</name>
</gene>
<evidence type="ECO:0000313" key="2">
    <source>
        <dbReference type="Proteomes" id="UP000518605"/>
    </source>
</evidence>
<name>A0A7W5CDI4_9BACL</name>
<protein>
    <submittedName>
        <fullName evidence="1">Uncharacterized protein</fullName>
    </submittedName>
</protein>
<comment type="caution">
    <text evidence="1">The sequence shown here is derived from an EMBL/GenBank/DDBJ whole genome shotgun (WGS) entry which is preliminary data.</text>
</comment>
<sequence>MVHSCFLTNIWTQQLPAFFIYVGCLWSAPRSLTNIWTLQLPAFFIYVGCLWSAPRSLTNIWSQQLPAFLHTSGFPSTIFHFLTSYQQLRIPILINHESCPMVIVRCRNYNRKCVNTLIIGLDCSFCNVIEQYRPLLAYEDPFYCKNCNVAGELPHKTRFYCRNYNVAKTEAGLFEETPHAALSQLRIHFLINHESCRMVIVRCRNYNRKCVNTLIISLDCSFCNVIEQYRPYTACEDSFYCKNCNVADELPHKTRFYCRNYNVA</sequence>
<evidence type="ECO:0000313" key="1">
    <source>
        <dbReference type="EMBL" id="MBB3155701.1"/>
    </source>
</evidence>
<dbReference type="AlphaFoldDB" id="A0A7W5CDI4"/>
<organism evidence="1 2">
    <name type="scientific">Paenibacillus endophyticus</name>
    <dbReference type="NCBI Taxonomy" id="1294268"/>
    <lineage>
        <taxon>Bacteria</taxon>
        <taxon>Bacillati</taxon>
        <taxon>Bacillota</taxon>
        <taxon>Bacilli</taxon>
        <taxon>Bacillales</taxon>
        <taxon>Paenibacillaceae</taxon>
        <taxon>Paenibacillus</taxon>
    </lineage>
</organism>
<keyword evidence="2" id="KW-1185">Reference proteome</keyword>
<proteinExistence type="predicted"/>
<accession>A0A7W5CDI4</accession>
<dbReference type="EMBL" id="JACHXW010000027">
    <property type="protein sequence ID" value="MBB3155701.1"/>
    <property type="molecule type" value="Genomic_DNA"/>
</dbReference>
<dbReference type="Proteomes" id="UP000518605">
    <property type="component" value="Unassembled WGS sequence"/>
</dbReference>
<reference evidence="1 2" key="1">
    <citation type="submission" date="2020-08" db="EMBL/GenBank/DDBJ databases">
        <title>Genomic Encyclopedia of Type Strains, Phase III (KMG-III): the genomes of soil and plant-associated and newly described type strains.</title>
        <authorList>
            <person name="Whitman W."/>
        </authorList>
    </citation>
    <scope>NUCLEOTIDE SEQUENCE [LARGE SCALE GENOMIC DNA]</scope>
    <source>
        <strain evidence="1 2">CECT 8234</strain>
    </source>
</reference>